<proteinExistence type="predicted"/>
<evidence type="ECO:0000313" key="1">
    <source>
        <dbReference type="EMBL" id="KAL1613027.1"/>
    </source>
</evidence>
<comment type="caution">
    <text evidence="1">The sequence shown here is derived from an EMBL/GenBank/DDBJ whole genome shotgun (WGS) entry which is preliminary data.</text>
</comment>
<sequence>MSRPSHTNSSGIHSAVALFRRPSEKLPRKYTRLPMSKLFMSLQLSPESFLRLQAEAKSYMLDSAHPERQSCVGNRGKGDTDMVRLRLFNCVRDFLDGGAGERFFGEGAANNRQAGGDSHELARALGEDQVETHTDLVWPRDGNKLISLVTPLLRRMVTNERQRVYAIETRKGGARGKEGSVEAADGVAVAMQQQDPASISKLPSSRGHDVPDVAASSERGPYLLATTRPQPRTGPDLTNTSMSLCLPFAWSFDDPPSGGNGDPLQDHDRTPQIKHLNVFLKTDRYIIGSVRFRHTAEALLIQLSWVDLLVCIGHLMERCGRSTQNPLRKASLDLGRDALRGFAVAATKAQIGVRGHECISSPDTELFLGPLPTEALSKSIRETNDLQNVFTAPRPEEIPRAGESGPTKPVIRSPLLNNNETSMLTYRIEAMRSIGRVAVENDKDWEALKLDVAFADWADQTLNAIAIMQ</sequence>
<dbReference type="Proteomes" id="UP001521785">
    <property type="component" value="Unassembled WGS sequence"/>
</dbReference>
<reference evidence="1 2" key="1">
    <citation type="submission" date="2024-02" db="EMBL/GenBank/DDBJ databases">
        <title>De novo assembly and annotation of 12 fungi associated with fruit tree decline syndrome in Ontario, Canada.</title>
        <authorList>
            <person name="Sulman M."/>
            <person name="Ellouze W."/>
            <person name="Ilyukhin E."/>
        </authorList>
    </citation>
    <scope>NUCLEOTIDE SEQUENCE [LARGE SCALE GENOMIC DNA]</scope>
    <source>
        <strain evidence="1 2">M42-189</strain>
    </source>
</reference>
<accession>A0ABR3S8U5</accession>
<protein>
    <submittedName>
        <fullName evidence="1">Uncharacterized protein</fullName>
    </submittedName>
</protein>
<evidence type="ECO:0000313" key="2">
    <source>
        <dbReference type="Proteomes" id="UP001521785"/>
    </source>
</evidence>
<gene>
    <name evidence="1" type="ORF">SLS60_001259</name>
</gene>
<dbReference type="EMBL" id="JAKJXO020000001">
    <property type="protein sequence ID" value="KAL1613027.1"/>
    <property type="molecule type" value="Genomic_DNA"/>
</dbReference>
<keyword evidence="2" id="KW-1185">Reference proteome</keyword>
<organism evidence="1 2">
    <name type="scientific">Paraconiothyrium brasiliense</name>
    <dbReference type="NCBI Taxonomy" id="300254"/>
    <lineage>
        <taxon>Eukaryota</taxon>
        <taxon>Fungi</taxon>
        <taxon>Dikarya</taxon>
        <taxon>Ascomycota</taxon>
        <taxon>Pezizomycotina</taxon>
        <taxon>Dothideomycetes</taxon>
        <taxon>Pleosporomycetidae</taxon>
        <taxon>Pleosporales</taxon>
        <taxon>Massarineae</taxon>
        <taxon>Didymosphaeriaceae</taxon>
        <taxon>Paraconiothyrium</taxon>
    </lineage>
</organism>
<name>A0ABR3S8U5_9PLEO</name>